<organism evidence="7 8">
    <name type="scientific">Haloarchaeobius amylolyticus</name>
    <dbReference type="NCBI Taxonomy" id="1198296"/>
    <lineage>
        <taxon>Archaea</taxon>
        <taxon>Methanobacteriati</taxon>
        <taxon>Methanobacteriota</taxon>
        <taxon>Stenosarchaea group</taxon>
        <taxon>Halobacteria</taxon>
        <taxon>Halobacteriales</taxon>
        <taxon>Halorubellaceae</taxon>
        <taxon>Haloarchaeobius</taxon>
    </lineage>
</organism>
<dbReference type="FunFam" id="3.40.640.10:FF:000004">
    <property type="entry name" value="Acetylornithine aminotransferase"/>
    <property type="match status" value="1"/>
</dbReference>
<dbReference type="SUPFAM" id="SSF53383">
    <property type="entry name" value="PLP-dependent transferases"/>
    <property type="match status" value="1"/>
</dbReference>
<feature type="region of interest" description="Disordered" evidence="6">
    <location>
        <begin position="1"/>
        <end position="27"/>
    </location>
</feature>
<dbReference type="AlphaFoldDB" id="A0ABD6BEE8"/>
<dbReference type="PANTHER" id="PTHR11986:SF79">
    <property type="entry name" value="ACETYLORNITHINE AMINOTRANSFERASE, MITOCHONDRIAL"/>
    <property type="match status" value="1"/>
</dbReference>
<keyword evidence="4 5" id="KW-0663">Pyridoxal phosphate</keyword>
<dbReference type="Proteomes" id="UP001597076">
    <property type="component" value="Unassembled WGS sequence"/>
</dbReference>
<dbReference type="InterPro" id="IPR050103">
    <property type="entry name" value="Class-III_PLP-dep_AT"/>
</dbReference>
<evidence type="ECO:0000256" key="3">
    <source>
        <dbReference type="ARBA" id="ARBA00022679"/>
    </source>
</evidence>
<comment type="caution">
    <text evidence="7">The sequence shown here is derived from an EMBL/GenBank/DDBJ whole genome shotgun (WGS) entry which is preliminary data.</text>
</comment>
<comment type="similarity">
    <text evidence="5">Belongs to the class-III pyridoxal-phosphate-dependent aminotransferase family.</text>
</comment>
<dbReference type="Pfam" id="PF00202">
    <property type="entry name" value="Aminotran_3"/>
    <property type="match status" value="1"/>
</dbReference>
<dbReference type="InterPro" id="IPR015422">
    <property type="entry name" value="PyrdxlP-dep_Trfase_small"/>
</dbReference>
<proteinExistence type="inferred from homology"/>
<dbReference type="GO" id="GO:0008483">
    <property type="term" value="F:transaminase activity"/>
    <property type="evidence" value="ECO:0007669"/>
    <property type="project" value="UniProtKB-KW"/>
</dbReference>
<dbReference type="PANTHER" id="PTHR11986">
    <property type="entry name" value="AMINOTRANSFERASE CLASS III"/>
    <property type="match status" value="1"/>
</dbReference>
<sequence length="459" mass="49666">MAVEQTFDDLHFTQEPEIETSIPGPESKKLLERQRRVDSSAVAYPKVVPIAIEEAKGATIRDVDGNTFLDFFAGIGVLNVGHSNPYVMEAVQEQTEKVAHTIDFPTEARLDLIEALNDIAPGALPDNNRVIFGGPTGSDAIEGTIKLAKYNTGGDGLIAFRGAYHGGSAGALSLTAGKKYKEDYAPMLPNVHHVPYPFAHEQGLDPQEASDRALANVRELLEDPYSGFANPAGIWVEPIQGEGGIVTPPEGFLPGLKEIAENNDIPLIVDEIQTGFGRTGEWFASDHYDVTPDAMPMAKAIGGIGLPLSGTMYHEDLDTWEAGGHVGTYRGNAPAMVGGVRAIEYIRDNDLLAHAREVGSYIRDRLRESAGVNERLVDVRGRGLFIGAEFADSEDQTGKELVKDIQEDCYKRGVLVWSAGRRGNVLRLIPPLVLTQEQATAGMDIICEAIEQHAPSSNN</sequence>
<dbReference type="InterPro" id="IPR049704">
    <property type="entry name" value="Aminotrans_3_PPA_site"/>
</dbReference>
<accession>A0ABD6BEE8</accession>
<evidence type="ECO:0000256" key="2">
    <source>
        <dbReference type="ARBA" id="ARBA00022576"/>
    </source>
</evidence>
<evidence type="ECO:0000313" key="8">
    <source>
        <dbReference type="Proteomes" id="UP001597076"/>
    </source>
</evidence>
<evidence type="ECO:0000313" key="7">
    <source>
        <dbReference type="EMBL" id="MFD1562543.1"/>
    </source>
</evidence>
<dbReference type="Gene3D" id="3.40.640.10">
    <property type="entry name" value="Type I PLP-dependent aspartate aminotransferase-like (Major domain)"/>
    <property type="match status" value="1"/>
</dbReference>
<dbReference type="PIRSF" id="PIRSF000521">
    <property type="entry name" value="Transaminase_4ab_Lys_Orn"/>
    <property type="match status" value="1"/>
</dbReference>
<keyword evidence="2 7" id="KW-0032">Aminotransferase</keyword>
<name>A0ABD6BEE8_9EURY</name>
<dbReference type="InterPro" id="IPR015421">
    <property type="entry name" value="PyrdxlP-dep_Trfase_major"/>
</dbReference>
<dbReference type="EMBL" id="JBHUDI010000002">
    <property type="protein sequence ID" value="MFD1562543.1"/>
    <property type="molecule type" value="Genomic_DNA"/>
</dbReference>
<gene>
    <name evidence="7" type="ORF">ACFR99_03065</name>
</gene>
<dbReference type="InterPro" id="IPR015424">
    <property type="entry name" value="PyrdxlP-dep_Trfase"/>
</dbReference>
<keyword evidence="3" id="KW-0808">Transferase</keyword>
<dbReference type="Gene3D" id="3.90.1150.10">
    <property type="entry name" value="Aspartate Aminotransferase, domain 1"/>
    <property type="match status" value="1"/>
</dbReference>
<keyword evidence="8" id="KW-1185">Reference proteome</keyword>
<dbReference type="InterPro" id="IPR005814">
    <property type="entry name" value="Aminotrans_3"/>
</dbReference>
<evidence type="ECO:0000256" key="1">
    <source>
        <dbReference type="ARBA" id="ARBA00001933"/>
    </source>
</evidence>
<evidence type="ECO:0000256" key="6">
    <source>
        <dbReference type="SAM" id="MobiDB-lite"/>
    </source>
</evidence>
<dbReference type="CDD" id="cd00610">
    <property type="entry name" value="OAT_like"/>
    <property type="match status" value="1"/>
</dbReference>
<dbReference type="PROSITE" id="PS00600">
    <property type="entry name" value="AA_TRANSFER_CLASS_3"/>
    <property type="match status" value="1"/>
</dbReference>
<dbReference type="RefSeq" id="WP_390284273.1">
    <property type="nucleotide sequence ID" value="NZ_JBHUDI010000002.1"/>
</dbReference>
<comment type="cofactor">
    <cofactor evidence="1">
        <name>pyridoxal 5'-phosphate</name>
        <dbReference type="ChEBI" id="CHEBI:597326"/>
    </cofactor>
</comment>
<reference evidence="7 8" key="1">
    <citation type="journal article" date="2019" name="Int. J. Syst. Evol. Microbiol.">
        <title>The Global Catalogue of Microorganisms (GCM) 10K type strain sequencing project: providing services to taxonomists for standard genome sequencing and annotation.</title>
        <authorList>
            <consortium name="The Broad Institute Genomics Platform"/>
            <consortium name="The Broad Institute Genome Sequencing Center for Infectious Disease"/>
            <person name="Wu L."/>
            <person name="Ma J."/>
        </authorList>
    </citation>
    <scope>NUCLEOTIDE SEQUENCE [LARGE SCALE GENOMIC DNA]</scope>
    <source>
        <strain evidence="7 8">CGMCC 1.12230</strain>
    </source>
</reference>
<protein>
    <submittedName>
        <fullName evidence="7">Aspartate aminotransferase family protein</fullName>
    </submittedName>
</protein>
<evidence type="ECO:0000256" key="5">
    <source>
        <dbReference type="RuleBase" id="RU003560"/>
    </source>
</evidence>
<evidence type="ECO:0000256" key="4">
    <source>
        <dbReference type="ARBA" id="ARBA00022898"/>
    </source>
</evidence>